<accession>A0A023D241</accession>
<reference evidence="1 2" key="2">
    <citation type="journal article" date="2014" name="FEMS Microbiol. Lett.">
        <title>Draft genomic DNA sequence of the facultatively methylotrophic bacterium Acidomonas methanolica type strain MB58.</title>
        <authorList>
            <person name="Higashiura N."/>
            <person name="Hadano H."/>
            <person name="Hirakawa H."/>
            <person name="Matsutani M."/>
            <person name="Takabe S."/>
            <person name="Matsushita K."/>
            <person name="Azuma Y."/>
        </authorList>
    </citation>
    <scope>NUCLEOTIDE SEQUENCE [LARGE SCALE GENOMIC DNA]</scope>
    <source>
        <strain evidence="1 2">MB58</strain>
    </source>
</reference>
<dbReference type="AlphaFoldDB" id="A0A023D241"/>
<evidence type="ECO:0000313" key="2">
    <source>
        <dbReference type="Proteomes" id="UP000019760"/>
    </source>
</evidence>
<protein>
    <submittedName>
        <fullName evidence="1">Uncharacterized protein</fullName>
    </submittedName>
</protein>
<dbReference type="Proteomes" id="UP000019760">
    <property type="component" value="Unassembled WGS sequence"/>
</dbReference>
<dbReference type="EMBL" id="BAND01000010">
    <property type="protein sequence ID" value="GAJ27891.1"/>
    <property type="molecule type" value="Genomic_DNA"/>
</dbReference>
<sequence length="110" mass="12519">MQEGGLRRIGALDGCGGPAVHKDLVDKDRAPGLPAQYLDGAVQWHGWNVHRLLFCLARQHIMRRMSRCRRGHSEQQHEDETDSDVWSLPLLKALRLLGRLFRLLRLSCGV</sequence>
<keyword evidence="2" id="KW-1185">Reference proteome</keyword>
<name>A0A023D241_ACIMT</name>
<evidence type="ECO:0000313" key="1">
    <source>
        <dbReference type="EMBL" id="GAJ27891.1"/>
    </source>
</evidence>
<proteinExistence type="predicted"/>
<gene>
    <name evidence="1" type="ORF">Amme_010_004</name>
</gene>
<comment type="caution">
    <text evidence="1">The sequence shown here is derived from an EMBL/GenBank/DDBJ whole genome shotgun (WGS) entry which is preliminary data.</text>
</comment>
<organism evidence="1 2">
    <name type="scientific">Acidomonas methanolica NBRC 104435</name>
    <dbReference type="NCBI Taxonomy" id="1231351"/>
    <lineage>
        <taxon>Bacteria</taxon>
        <taxon>Pseudomonadati</taxon>
        <taxon>Pseudomonadota</taxon>
        <taxon>Alphaproteobacteria</taxon>
        <taxon>Acetobacterales</taxon>
        <taxon>Acetobacteraceae</taxon>
        <taxon>Acidomonas</taxon>
    </lineage>
</organism>
<reference evidence="2" key="1">
    <citation type="journal article" date="2014" name="FEMS Microbiol. Lett.">
        <title>Draft Genomic DNA Sequence of the Facultatively Methylotrophic Bacterium Acidomonas methanolica type strain MB58.</title>
        <authorList>
            <person name="Higashiura N."/>
            <person name="Hadano H."/>
            <person name="Hirakawa H."/>
            <person name="Matsutani M."/>
            <person name="Takabe S."/>
            <person name="Matsushita K."/>
            <person name="Azuma Y."/>
        </authorList>
    </citation>
    <scope>NUCLEOTIDE SEQUENCE [LARGE SCALE GENOMIC DNA]</scope>
    <source>
        <strain evidence="2">MB58</strain>
    </source>
</reference>